<dbReference type="InParanoid" id="A0A5J5F8Z7"/>
<organism evidence="1 2">
    <name type="scientific">Sphaerosporella brunnea</name>
    <dbReference type="NCBI Taxonomy" id="1250544"/>
    <lineage>
        <taxon>Eukaryota</taxon>
        <taxon>Fungi</taxon>
        <taxon>Dikarya</taxon>
        <taxon>Ascomycota</taxon>
        <taxon>Pezizomycotina</taxon>
        <taxon>Pezizomycetes</taxon>
        <taxon>Pezizales</taxon>
        <taxon>Pyronemataceae</taxon>
        <taxon>Sphaerosporella</taxon>
    </lineage>
</organism>
<sequence length="117" mass="13508">MSTEDYDILNQVREEAEHISQLRLEPIPVGARCTNSREQGVREKKELCSGEESEDGKWKKSGLEVRLAEEWIARCEKGLEATRKWFEKHAKTIFEEEDAEEVKVVDGKKAFGCEYDS</sequence>
<name>A0A5J5F8Z7_9PEZI</name>
<protein>
    <submittedName>
        <fullName evidence="1">Uncharacterized protein</fullName>
    </submittedName>
</protein>
<gene>
    <name evidence="1" type="ORF">FN846DRAFT_902622</name>
</gene>
<dbReference type="EMBL" id="VXIS01000012">
    <property type="protein sequence ID" value="KAA8913769.1"/>
    <property type="molecule type" value="Genomic_DNA"/>
</dbReference>
<evidence type="ECO:0000313" key="1">
    <source>
        <dbReference type="EMBL" id="KAA8913769.1"/>
    </source>
</evidence>
<evidence type="ECO:0000313" key="2">
    <source>
        <dbReference type="Proteomes" id="UP000326924"/>
    </source>
</evidence>
<reference evidence="1 2" key="1">
    <citation type="submission" date="2019-09" db="EMBL/GenBank/DDBJ databases">
        <title>Draft genome of the ectomycorrhizal ascomycete Sphaerosporella brunnea.</title>
        <authorList>
            <consortium name="DOE Joint Genome Institute"/>
            <person name="Benucci G.M."/>
            <person name="Marozzi G."/>
            <person name="Antonielli L."/>
            <person name="Sanchez S."/>
            <person name="Marco P."/>
            <person name="Wang X."/>
            <person name="Falini L.B."/>
            <person name="Barry K."/>
            <person name="Haridas S."/>
            <person name="Lipzen A."/>
            <person name="Labutti K."/>
            <person name="Grigoriev I.V."/>
            <person name="Murat C."/>
            <person name="Martin F."/>
            <person name="Albertini E."/>
            <person name="Donnini D."/>
            <person name="Bonito G."/>
        </authorList>
    </citation>
    <scope>NUCLEOTIDE SEQUENCE [LARGE SCALE GENOMIC DNA]</scope>
    <source>
        <strain evidence="1 2">Sb_GMNB300</strain>
    </source>
</reference>
<proteinExistence type="predicted"/>
<comment type="caution">
    <text evidence="1">The sequence shown here is derived from an EMBL/GenBank/DDBJ whole genome shotgun (WGS) entry which is preliminary data.</text>
</comment>
<keyword evidence="2" id="KW-1185">Reference proteome</keyword>
<accession>A0A5J5F8Z7</accession>
<dbReference type="AlphaFoldDB" id="A0A5J5F8Z7"/>
<dbReference type="Proteomes" id="UP000326924">
    <property type="component" value="Unassembled WGS sequence"/>
</dbReference>